<dbReference type="Proteomes" id="UP001156940">
    <property type="component" value="Unassembled WGS sequence"/>
</dbReference>
<keyword evidence="1 4" id="KW-0489">Methyltransferase</keyword>
<dbReference type="RefSeq" id="WP_280572820.1">
    <property type="nucleotide sequence ID" value="NZ_JARXRM010000016.1"/>
</dbReference>
<organism evidence="4 5">
    <name type="scientific">Luteimonas endophytica</name>
    <dbReference type="NCBI Taxonomy" id="3042023"/>
    <lineage>
        <taxon>Bacteria</taxon>
        <taxon>Pseudomonadati</taxon>
        <taxon>Pseudomonadota</taxon>
        <taxon>Gammaproteobacteria</taxon>
        <taxon>Lysobacterales</taxon>
        <taxon>Lysobacteraceae</taxon>
        <taxon>Luteimonas</taxon>
    </lineage>
</organism>
<gene>
    <name evidence="4" type="ORF">QFW77_03135</name>
</gene>
<evidence type="ECO:0000256" key="3">
    <source>
        <dbReference type="ARBA" id="ARBA00022691"/>
    </source>
</evidence>
<dbReference type="InterPro" id="IPR029063">
    <property type="entry name" value="SAM-dependent_MTases_sf"/>
</dbReference>
<keyword evidence="5" id="KW-1185">Reference proteome</keyword>
<dbReference type="SUPFAM" id="SSF53335">
    <property type="entry name" value="S-adenosyl-L-methionine-dependent methyltransferases"/>
    <property type="match status" value="1"/>
</dbReference>
<evidence type="ECO:0000256" key="1">
    <source>
        <dbReference type="ARBA" id="ARBA00022603"/>
    </source>
</evidence>
<keyword evidence="2 4" id="KW-0808">Transferase</keyword>
<dbReference type="PANTHER" id="PTHR43464:SF19">
    <property type="entry name" value="UBIQUINONE BIOSYNTHESIS O-METHYLTRANSFERASE, MITOCHONDRIAL"/>
    <property type="match status" value="1"/>
</dbReference>
<dbReference type="PANTHER" id="PTHR43464">
    <property type="entry name" value="METHYLTRANSFERASE"/>
    <property type="match status" value="1"/>
</dbReference>
<dbReference type="GO" id="GO:0008168">
    <property type="term" value="F:methyltransferase activity"/>
    <property type="evidence" value="ECO:0007669"/>
    <property type="project" value="UniProtKB-KW"/>
</dbReference>
<dbReference type="EC" id="2.1.-.-" evidence="4"/>
<evidence type="ECO:0000313" key="5">
    <source>
        <dbReference type="Proteomes" id="UP001156940"/>
    </source>
</evidence>
<dbReference type="EMBL" id="JARXRM010000016">
    <property type="protein sequence ID" value="MDH5821988.1"/>
    <property type="molecule type" value="Genomic_DNA"/>
</dbReference>
<sequence>MSTVRDWAGSLPRGGSVLDLGCGAGVPVARALIDAGFAVHGVDASPAMIAAFRARFPGSPAECSAVEDAQFLRRSFDGAIAWGLMFLLQPATQRELIRRVALSLAPGGRFLFTAPDEACEWPDNLTGRTSVSLGSAAYRRALESEGLALVGEAEDEGQNHYYFASKPAGPGAAG</sequence>
<evidence type="ECO:0000313" key="4">
    <source>
        <dbReference type="EMBL" id="MDH5821988.1"/>
    </source>
</evidence>
<dbReference type="Gene3D" id="3.40.50.150">
    <property type="entry name" value="Vaccinia Virus protein VP39"/>
    <property type="match status" value="1"/>
</dbReference>
<comment type="caution">
    <text evidence="4">The sequence shown here is derived from an EMBL/GenBank/DDBJ whole genome shotgun (WGS) entry which is preliminary data.</text>
</comment>
<reference evidence="4 5" key="1">
    <citation type="submission" date="2023-04" db="EMBL/GenBank/DDBJ databases">
        <title>Luteimonas endophyticus RD2P54.</title>
        <authorList>
            <person name="Sun J.-Q."/>
        </authorList>
    </citation>
    <scope>NUCLEOTIDE SEQUENCE [LARGE SCALE GENOMIC DNA]</scope>
    <source>
        <strain evidence="4 5">RD2P54</strain>
    </source>
</reference>
<accession>A0ABT6J589</accession>
<protein>
    <submittedName>
        <fullName evidence="4">Class I SAM-dependent methyltransferase</fullName>
        <ecNumber evidence="4">2.1.-.-</ecNumber>
    </submittedName>
</protein>
<proteinExistence type="predicted"/>
<dbReference type="Pfam" id="PF13489">
    <property type="entry name" value="Methyltransf_23"/>
    <property type="match status" value="1"/>
</dbReference>
<dbReference type="GO" id="GO:0032259">
    <property type="term" value="P:methylation"/>
    <property type="evidence" value="ECO:0007669"/>
    <property type="project" value="UniProtKB-KW"/>
</dbReference>
<keyword evidence="3" id="KW-0949">S-adenosyl-L-methionine</keyword>
<name>A0ABT6J589_9GAMM</name>
<dbReference type="CDD" id="cd02440">
    <property type="entry name" value="AdoMet_MTases"/>
    <property type="match status" value="1"/>
</dbReference>
<evidence type="ECO:0000256" key="2">
    <source>
        <dbReference type="ARBA" id="ARBA00022679"/>
    </source>
</evidence>